<keyword evidence="3" id="KW-0732">Signal</keyword>
<proteinExistence type="predicted"/>
<dbReference type="Gene3D" id="1.25.40.10">
    <property type="entry name" value="Tetratricopeptide repeat domain"/>
    <property type="match status" value="1"/>
</dbReference>
<dbReference type="AlphaFoldDB" id="A0A1M6LR80"/>
<organism evidence="4 5">
    <name type="scientific">Rubritalea squalenifaciens DSM 18772</name>
    <dbReference type="NCBI Taxonomy" id="1123071"/>
    <lineage>
        <taxon>Bacteria</taxon>
        <taxon>Pseudomonadati</taxon>
        <taxon>Verrucomicrobiota</taxon>
        <taxon>Verrucomicrobiia</taxon>
        <taxon>Verrucomicrobiales</taxon>
        <taxon>Rubritaleaceae</taxon>
        <taxon>Rubritalea</taxon>
    </lineage>
</organism>
<evidence type="ECO:0000313" key="5">
    <source>
        <dbReference type="Proteomes" id="UP000184510"/>
    </source>
</evidence>
<dbReference type="SMART" id="SM00028">
    <property type="entry name" value="TPR"/>
    <property type="match status" value="1"/>
</dbReference>
<keyword evidence="2" id="KW-0472">Membrane</keyword>
<keyword evidence="2" id="KW-0812">Transmembrane</keyword>
<keyword evidence="1" id="KW-0802">TPR repeat</keyword>
<dbReference type="Pfam" id="PF13584">
    <property type="entry name" value="BatD"/>
    <property type="match status" value="1"/>
</dbReference>
<dbReference type="STRING" id="1123071.SAMN02745181_2480"/>
<protein>
    <submittedName>
        <fullName evidence="4">TPR repeat-containing protein</fullName>
    </submittedName>
</protein>
<feature type="repeat" description="TPR" evidence="1">
    <location>
        <begin position="589"/>
        <end position="622"/>
    </location>
</feature>
<keyword evidence="5" id="KW-1185">Reference proteome</keyword>
<name>A0A1M6LR80_9BACT</name>
<sequence>MRILLTALFLAILSPLLTAQGLKNLYTRTESNNYVTGEVGYVSYFFVDRDLDTEFPEIQVKGLNIQLARHYPTRINGHKIYVYEFKYVGVNPGEYTIPALSFNYYGQTIKSDAVDIKVVDRNLLHKSSQEVNKRQYTFYSYLFSKKKTLYPGETMELEYKVYLPNYSRVLQWGIPAPEKLDNCTAWRFEPPESGTSAGYARIDGQEFIVANYRTVLTALNPGTATIGKLESRIVSAVTVTDPRRGPNNVRVDLLPTHPATSFEVRQFPETPPKDFEGAVGNFQMATTINAKDKIKESESISTSIYVSGEGNLPNLTPPRMLDSKHWELIDSSRTQQGEERKKLKGTIEFKFIIKPKTTASATPRFSLTYFNPDTETFNTLISTNQPIEVEGVSGISAIEGTSAENPEVPEETMRDILGPIQDPESDGRALVAMIPSWSIHVIPGALLLWLLCTTAVRSFRQYQFNNAERRIRLDALSKIENSKSDFLKNAGTYIERWYPHKRSEELQQILLERDQTCYLPAEKSGISQARRKEILSILKKLALFTVFLAVTAPTSLRASEAAYKAWTSKDYSKALELYQQELAKSPKSADLEYNVANCYYRLDQPGEAALHYYRALELDPYHIEARKNLGFVQSHQASILPSDLEDNTKWIAWLNPQSYKDIAFLAGWGILLSTLTLFIKKPRGWSLGGLITIQVLSPIILTAALILYYHHPLRKPTSETTAGVVIQSVPLFTEPFEPLPDELSAKTLIQATPASPCRIIARRNDWTYIELGDFTRGWLPSDKVEAIKPTS</sequence>
<evidence type="ECO:0000256" key="1">
    <source>
        <dbReference type="PROSITE-ProRule" id="PRU00339"/>
    </source>
</evidence>
<dbReference type="InterPro" id="IPR011990">
    <property type="entry name" value="TPR-like_helical_dom_sf"/>
</dbReference>
<reference evidence="4 5" key="1">
    <citation type="submission" date="2016-11" db="EMBL/GenBank/DDBJ databases">
        <authorList>
            <person name="Jaros S."/>
            <person name="Januszkiewicz K."/>
            <person name="Wedrychowicz H."/>
        </authorList>
    </citation>
    <scope>NUCLEOTIDE SEQUENCE [LARGE SCALE GENOMIC DNA]</scope>
    <source>
        <strain evidence="4 5">DSM 18772</strain>
    </source>
</reference>
<feature type="transmembrane region" description="Helical" evidence="2">
    <location>
        <begin position="437"/>
        <end position="456"/>
    </location>
</feature>
<dbReference type="EMBL" id="FQYR01000004">
    <property type="protein sequence ID" value="SHJ73748.1"/>
    <property type="molecule type" value="Genomic_DNA"/>
</dbReference>
<dbReference type="SUPFAM" id="SSF48452">
    <property type="entry name" value="TPR-like"/>
    <property type="match status" value="1"/>
</dbReference>
<dbReference type="Proteomes" id="UP000184510">
    <property type="component" value="Unassembled WGS sequence"/>
</dbReference>
<dbReference type="PROSITE" id="PS50005">
    <property type="entry name" value="TPR"/>
    <property type="match status" value="1"/>
</dbReference>
<accession>A0A1M6LR80</accession>
<dbReference type="PANTHER" id="PTHR40940:SF2">
    <property type="entry name" value="BATD"/>
    <property type="match status" value="1"/>
</dbReference>
<dbReference type="InterPro" id="IPR025738">
    <property type="entry name" value="BatD"/>
</dbReference>
<dbReference type="OrthoDB" id="184033at2"/>
<evidence type="ECO:0000256" key="3">
    <source>
        <dbReference type="SAM" id="SignalP"/>
    </source>
</evidence>
<dbReference type="InterPro" id="IPR019734">
    <property type="entry name" value="TPR_rpt"/>
</dbReference>
<feature type="signal peptide" evidence="3">
    <location>
        <begin position="1"/>
        <end position="19"/>
    </location>
</feature>
<dbReference type="InParanoid" id="A0A1M6LR80"/>
<feature type="transmembrane region" description="Helical" evidence="2">
    <location>
        <begin position="662"/>
        <end position="679"/>
    </location>
</feature>
<feature type="transmembrane region" description="Helical" evidence="2">
    <location>
        <begin position="685"/>
        <end position="709"/>
    </location>
</feature>
<gene>
    <name evidence="4" type="ORF">SAMN02745181_2480</name>
</gene>
<evidence type="ECO:0000256" key="2">
    <source>
        <dbReference type="SAM" id="Phobius"/>
    </source>
</evidence>
<dbReference type="PANTHER" id="PTHR40940">
    <property type="entry name" value="PROTEIN BATD-RELATED"/>
    <property type="match status" value="1"/>
</dbReference>
<evidence type="ECO:0000313" key="4">
    <source>
        <dbReference type="EMBL" id="SHJ73748.1"/>
    </source>
</evidence>
<keyword evidence="2" id="KW-1133">Transmembrane helix</keyword>
<feature type="chain" id="PRO_5009919312" evidence="3">
    <location>
        <begin position="20"/>
        <end position="791"/>
    </location>
</feature>
<dbReference type="RefSeq" id="WP_143184065.1">
    <property type="nucleotide sequence ID" value="NZ_FQYR01000004.1"/>
</dbReference>